<comment type="caution">
    <text evidence="1">The sequence shown here is derived from an EMBL/GenBank/DDBJ whole genome shotgun (WGS) entry which is preliminary data.</text>
</comment>
<protein>
    <submittedName>
        <fullName evidence="1">Ferritin-like domain-containing protein</fullName>
    </submittedName>
</protein>
<name>A0A941E8B9_9ACTN</name>
<reference evidence="1" key="1">
    <citation type="submission" date="2021-04" db="EMBL/GenBank/DDBJ databases">
        <title>Genome based classification of Actinospica acidithermotolerans sp. nov., an actinobacterium isolated from an Indonesian hot spring.</title>
        <authorList>
            <person name="Kusuma A.B."/>
            <person name="Putra K.E."/>
            <person name="Nafisah S."/>
            <person name="Loh J."/>
            <person name="Nouioui I."/>
            <person name="Goodfellow M."/>
        </authorList>
    </citation>
    <scope>NUCLEOTIDE SEQUENCE</scope>
    <source>
        <strain evidence="1">MGRD01-02</strain>
    </source>
</reference>
<accession>A0A941E8B9</accession>
<organism evidence="1 2">
    <name type="scientific">Actinospica acidithermotolerans</name>
    <dbReference type="NCBI Taxonomy" id="2828514"/>
    <lineage>
        <taxon>Bacteria</taxon>
        <taxon>Bacillati</taxon>
        <taxon>Actinomycetota</taxon>
        <taxon>Actinomycetes</taxon>
        <taxon>Catenulisporales</taxon>
        <taxon>Actinospicaceae</taxon>
        <taxon>Actinospica</taxon>
    </lineage>
</organism>
<dbReference type="Gene3D" id="1.20.1260.10">
    <property type="match status" value="1"/>
</dbReference>
<sequence length="194" mass="22222">MIIDVGDRTFDELDPVWLLNQYRAAEVDGAGAIMRMSRLADEHRLRVDLAKHLRDESVHAWLWTKALNDIDGEIVEVDEPYQKRLAFHFGLPRTLDDLLALTWVSESRGVEQYTQHMDIKDIPVSIRQILRAILKDETWHVSYIREELERRMRTDDALRATLDRALAADAMAVADIGFAGAASLDDRQLKTVNA</sequence>
<proteinExistence type="predicted"/>
<evidence type="ECO:0000313" key="1">
    <source>
        <dbReference type="EMBL" id="MBR7826926.1"/>
    </source>
</evidence>
<evidence type="ECO:0000313" key="2">
    <source>
        <dbReference type="Proteomes" id="UP000676325"/>
    </source>
</evidence>
<dbReference type="EMBL" id="JAGSOH010000025">
    <property type="protein sequence ID" value="MBR7826926.1"/>
    <property type="molecule type" value="Genomic_DNA"/>
</dbReference>
<dbReference type="InterPro" id="IPR012347">
    <property type="entry name" value="Ferritin-like"/>
</dbReference>
<dbReference type="InterPro" id="IPR009078">
    <property type="entry name" value="Ferritin-like_SF"/>
</dbReference>
<gene>
    <name evidence="1" type="ORF">KDK95_11480</name>
</gene>
<dbReference type="AlphaFoldDB" id="A0A941E8B9"/>
<keyword evidence="2" id="KW-1185">Reference proteome</keyword>
<dbReference type="CDD" id="cd00657">
    <property type="entry name" value="Ferritin_like"/>
    <property type="match status" value="1"/>
</dbReference>
<dbReference type="Proteomes" id="UP000676325">
    <property type="component" value="Unassembled WGS sequence"/>
</dbReference>
<dbReference type="SUPFAM" id="SSF47240">
    <property type="entry name" value="Ferritin-like"/>
    <property type="match status" value="1"/>
</dbReference>
<dbReference type="RefSeq" id="WP_212518073.1">
    <property type="nucleotide sequence ID" value="NZ_JAGSOH010000025.1"/>
</dbReference>